<dbReference type="PANTHER" id="PTHR35369:SF2">
    <property type="entry name" value="BLR3025 PROTEIN"/>
    <property type="match status" value="1"/>
</dbReference>
<proteinExistence type="predicted"/>
<comment type="caution">
    <text evidence="3">The sequence shown here is derived from an EMBL/GenBank/DDBJ whole genome shotgun (WGS) entry which is preliminary data.</text>
</comment>
<dbReference type="PANTHER" id="PTHR35369">
    <property type="entry name" value="BLR3025 PROTEIN-RELATED"/>
    <property type="match status" value="1"/>
</dbReference>
<evidence type="ECO:0000313" key="4">
    <source>
        <dbReference type="Proteomes" id="UP001158067"/>
    </source>
</evidence>
<accession>A0ABY1QI64</accession>
<evidence type="ECO:0000256" key="2">
    <source>
        <dbReference type="SAM" id="MobiDB-lite"/>
    </source>
</evidence>
<dbReference type="EMBL" id="FXUG01000014">
    <property type="protein sequence ID" value="SMP71564.1"/>
    <property type="molecule type" value="Genomic_DNA"/>
</dbReference>
<gene>
    <name evidence="3" type="ORF">SAMN06265222_11474</name>
</gene>
<dbReference type="InterPro" id="IPR050356">
    <property type="entry name" value="SulA_CellDiv_inhibitor"/>
</dbReference>
<dbReference type="InterPro" id="IPR043502">
    <property type="entry name" value="DNA/RNA_pol_sf"/>
</dbReference>
<feature type="compositionally biased region" description="Basic residues" evidence="2">
    <location>
        <begin position="379"/>
        <end position="391"/>
    </location>
</feature>
<sequence length="505" mass="55881">MPVAQAADLAAMTRAVFEEHDRDADRQALHQLALDLQSHISPQTAIETLQRFKWHGRHRHDPEGIVSEIQGVTHLFDDETQLLGATAQRLRDHGYYARFAIADTLGAAWALANTARAKPNSAASGDGLVSRNSYFIAPPGRTVDALKTLPPAALRLSPDTVATLNRLGVESVDTLLRLPREGLATRLGMGLCDRIAQATGELDETILSLDTPSDHAATLQLEYPTDAMDLIADRLTRLIGQATSALHTLHRGVLRVQCQLQFTESPPVVLESALFAPTLDQSHLQQLMLGAFETHRLASKVSTITIHVVQHAPLSSRQPSIFGPDFETAQHDDWTRQTDAARLIDALSGRLGEDRVRGVRVGDDPLPESSIVDFPMSSHRARSTAKTKPAHRQFGISGSPQATDLGRRPLELLKQPAAITAFESEPKSEDAGSKSFPVAFRIRGRNRNVVQRWGPERIETRWWNGPLIRRDYYRVELQDGGRVWVFCDLASLDAAKRWFLHGHFS</sequence>
<name>A0ABY1QI64_9BACT</name>
<dbReference type="SUPFAM" id="SSF56672">
    <property type="entry name" value="DNA/RNA polymerases"/>
    <property type="match status" value="1"/>
</dbReference>
<keyword evidence="4" id="KW-1185">Reference proteome</keyword>
<organism evidence="3 4">
    <name type="scientific">Neorhodopirellula lusitana</name>
    <dbReference type="NCBI Taxonomy" id="445327"/>
    <lineage>
        <taxon>Bacteria</taxon>
        <taxon>Pseudomonadati</taxon>
        <taxon>Planctomycetota</taxon>
        <taxon>Planctomycetia</taxon>
        <taxon>Pirellulales</taxon>
        <taxon>Pirellulaceae</taxon>
        <taxon>Neorhodopirellula</taxon>
    </lineage>
</organism>
<reference evidence="3 4" key="1">
    <citation type="submission" date="2017-05" db="EMBL/GenBank/DDBJ databases">
        <authorList>
            <person name="Varghese N."/>
            <person name="Submissions S."/>
        </authorList>
    </citation>
    <scope>NUCLEOTIDE SEQUENCE [LARGE SCALE GENOMIC DNA]</scope>
    <source>
        <strain evidence="3 4">DSM 25457</strain>
    </source>
</reference>
<evidence type="ECO:0000313" key="3">
    <source>
        <dbReference type="EMBL" id="SMP71564.1"/>
    </source>
</evidence>
<dbReference type="Proteomes" id="UP001158067">
    <property type="component" value="Unassembled WGS sequence"/>
</dbReference>
<feature type="region of interest" description="Disordered" evidence="2">
    <location>
        <begin position="370"/>
        <end position="407"/>
    </location>
</feature>
<protein>
    <submittedName>
        <fullName evidence="3">Protein ImuB</fullName>
    </submittedName>
</protein>
<evidence type="ECO:0000256" key="1">
    <source>
        <dbReference type="ARBA" id="ARBA00022763"/>
    </source>
</evidence>
<keyword evidence="1" id="KW-0227">DNA damage</keyword>